<evidence type="ECO:0008006" key="4">
    <source>
        <dbReference type="Google" id="ProtNLM"/>
    </source>
</evidence>
<evidence type="ECO:0000313" key="2">
    <source>
        <dbReference type="EMBL" id="KFI62016.1"/>
    </source>
</evidence>
<feature type="transmembrane region" description="Helical" evidence="1">
    <location>
        <begin position="96"/>
        <end position="115"/>
    </location>
</feature>
<reference evidence="2 3" key="1">
    <citation type="submission" date="2014-03" db="EMBL/GenBank/DDBJ databases">
        <title>Genomics of Bifidobacteria.</title>
        <authorList>
            <person name="Ventura M."/>
            <person name="Milani C."/>
            <person name="Lugli G.A."/>
        </authorList>
    </citation>
    <scope>NUCLEOTIDE SEQUENCE [LARGE SCALE GENOMIC DNA]</scope>
    <source>
        <strain evidence="2 3">LMG 10738</strain>
    </source>
</reference>
<evidence type="ECO:0000256" key="1">
    <source>
        <dbReference type="SAM" id="Phobius"/>
    </source>
</evidence>
<keyword evidence="1" id="KW-1133">Transmembrane helix</keyword>
<keyword evidence="3" id="KW-1185">Reference proteome</keyword>
<proteinExistence type="predicted"/>
<keyword evidence="1" id="KW-0472">Membrane</keyword>
<gene>
    <name evidence="2" type="ORF">BCUN_1728</name>
</gene>
<dbReference type="Proteomes" id="UP000029067">
    <property type="component" value="Unassembled WGS sequence"/>
</dbReference>
<sequence length="234" mass="25275">MTARIAHPGVLAVIAVTSAVLLWDTFALNTAPLLLAALVIAQVLLLAASYRWPVPALAACCVLALVGDAVFPVYSAYSLYAIMAVLGLWAYRTCDAAAAGAVVALSAYQCGWLALTGGSMAQSLLFAAMFILDALLSCALRHVFVRLRQLREHMRQMRAQVRRSAHGMHDAVAGRLTEVDLQLQRRELQVTSGDRPPSPDEIIELDRHVRAQLDGIATDVAGIVDLLLEQMTDE</sequence>
<evidence type="ECO:0000313" key="3">
    <source>
        <dbReference type="Proteomes" id="UP000029067"/>
    </source>
</evidence>
<keyword evidence="1" id="KW-0812">Transmembrane</keyword>
<feature type="transmembrane region" description="Helical" evidence="1">
    <location>
        <begin position="56"/>
        <end position="89"/>
    </location>
</feature>
<name>A0A087ATB6_9BIFI</name>
<dbReference type="EMBL" id="JGYV01000012">
    <property type="protein sequence ID" value="KFI62016.1"/>
    <property type="molecule type" value="Genomic_DNA"/>
</dbReference>
<protein>
    <recommendedName>
        <fullName evidence="4">Histidine kinase</fullName>
    </recommendedName>
</protein>
<feature type="transmembrane region" description="Helical" evidence="1">
    <location>
        <begin position="6"/>
        <end position="26"/>
    </location>
</feature>
<feature type="transmembrane region" description="Helical" evidence="1">
    <location>
        <begin position="121"/>
        <end position="144"/>
    </location>
</feature>
<dbReference type="AlphaFoldDB" id="A0A087ATB6"/>
<dbReference type="STRING" id="1688.BCUN_1728"/>
<feature type="transmembrane region" description="Helical" evidence="1">
    <location>
        <begin position="33"/>
        <end position="50"/>
    </location>
</feature>
<comment type="caution">
    <text evidence="2">The sequence shown here is derived from an EMBL/GenBank/DDBJ whole genome shotgun (WGS) entry which is preliminary data.</text>
</comment>
<accession>A0A087ATB6</accession>
<organism evidence="2 3">
    <name type="scientific">Bifidobacterium cuniculi</name>
    <dbReference type="NCBI Taxonomy" id="1688"/>
    <lineage>
        <taxon>Bacteria</taxon>
        <taxon>Bacillati</taxon>
        <taxon>Actinomycetota</taxon>
        <taxon>Actinomycetes</taxon>
        <taxon>Bifidobacteriales</taxon>
        <taxon>Bifidobacteriaceae</taxon>
        <taxon>Bifidobacterium</taxon>
    </lineage>
</organism>